<accession>A0AAW3WX93</accession>
<proteinExistence type="predicted"/>
<name>A0AAW3WX93_SERFO</name>
<dbReference type="Pfam" id="PF09931">
    <property type="entry name" value="Phage_phiJL001_Gp84_N"/>
    <property type="match status" value="1"/>
</dbReference>
<comment type="caution">
    <text evidence="2">The sequence shown here is derived from an EMBL/GenBank/DDBJ whole genome shotgun (WGS) entry which is preliminary data.</text>
</comment>
<gene>
    <name evidence="2" type="ORF">H8J20_22270</name>
</gene>
<dbReference type="NCBIfam" id="TIGR02218">
    <property type="entry name" value="phg_TIGR02218"/>
    <property type="match status" value="1"/>
</dbReference>
<dbReference type="AlphaFoldDB" id="A0AAW3WX93"/>
<evidence type="ECO:0000313" key="3">
    <source>
        <dbReference type="Proteomes" id="UP000659084"/>
    </source>
</evidence>
<dbReference type="InterPro" id="IPR018964">
    <property type="entry name" value="Phage_phiJL001_Gp84_C"/>
</dbReference>
<evidence type="ECO:0000313" key="2">
    <source>
        <dbReference type="EMBL" id="MBC3214868.1"/>
    </source>
</evidence>
<dbReference type="RefSeq" id="WP_179253448.1">
    <property type="nucleotide sequence ID" value="NZ_JACBIV010000024.1"/>
</dbReference>
<protein>
    <submittedName>
        <fullName evidence="2">Phage BR0599 family protein</fullName>
    </submittedName>
</protein>
<dbReference type="Proteomes" id="UP000659084">
    <property type="component" value="Unassembled WGS sequence"/>
</dbReference>
<reference evidence="2" key="1">
    <citation type="submission" date="2020-08" db="EMBL/GenBank/DDBJ databases">
        <title>Food and environmental bacterial isolates.</title>
        <authorList>
            <person name="Richter L."/>
            <person name="Du Plessis E.M."/>
            <person name="Duvenage S."/>
            <person name="Allam M."/>
            <person name="Korsten L."/>
        </authorList>
    </citation>
    <scope>NUCLEOTIDE SEQUENCE</scope>
    <source>
        <strain evidence="2">UPMP2127</strain>
    </source>
</reference>
<organism evidence="2 3">
    <name type="scientific">Serratia fonticola</name>
    <dbReference type="NCBI Taxonomy" id="47917"/>
    <lineage>
        <taxon>Bacteria</taxon>
        <taxon>Pseudomonadati</taxon>
        <taxon>Pseudomonadota</taxon>
        <taxon>Gammaproteobacteria</taxon>
        <taxon>Enterobacterales</taxon>
        <taxon>Yersiniaceae</taxon>
        <taxon>Serratia</taxon>
    </lineage>
</organism>
<dbReference type="Pfam" id="PF09356">
    <property type="entry name" value="Phage_BR0599"/>
    <property type="match status" value="1"/>
</dbReference>
<feature type="domain" description="Bacteriophage phiJL001 Gp84 C-terminal" evidence="1">
    <location>
        <begin position="192"/>
        <end position="267"/>
    </location>
</feature>
<evidence type="ECO:0000259" key="1">
    <source>
        <dbReference type="Pfam" id="PF09356"/>
    </source>
</evidence>
<dbReference type="InterPro" id="IPR011928">
    <property type="entry name" value="Phage_phiJL001_Gp84"/>
</dbReference>
<sequence>MSLFDVLETSLDAGRPTRLYLFFRGGLQWRYTTHTQAITYEGQVFEAVPGISDDGLRQTGQATADAMQITAPADFGVAQLWRGTPPGGAVNLTVYDLQFDNASGQLVGIVAWVGQVTDVKWTAQDRCRLTSQSISALLDKQGLRLTWQRECPHAFGDKNCRADINLYRVNATISALDGITVTAPALAGFREGWFIGGWLAWSIGGGETESRGIERYQGEAVTLIGGTGGLSIGQMVEVFPGCPGTTTACADDFDNLVNYGGCPLMPGISPFDGTPIF</sequence>
<dbReference type="EMBL" id="JACNYO010000030">
    <property type="protein sequence ID" value="MBC3214868.1"/>
    <property type="molecule type" value="Genomic_DNA"/>
</dbReference>